<evidence type="ECO:0000313" key="2">
    <source>
        <dbReference type="Proteomes" id="UP000663879"/>
    </source>
</evidence>
<dbReference type="Proteomes" id="UP000663879">
    <property type="component" value="Unassembled WGS sequence"/>
</dbReference>
<gene>
    <name evidence="1" type="ORF">OXX778_LOCUS20107</name>
</gene>
<sequence>DKGAEDTRLVSDGCDDQDVVNNVVVVDDWDDDDVVDDVVGVNCSDKFWIVSNKS</sequence>
<feature type="non-terminal residue" evidence="1">
    <location>
        <position position="1"/>
    </location>
</feature>
<accession>A0A814MGD4</accession>
<name>A0A814MGD4_9BILA</name>
<proteinExistence type="predicted"/>
<evidence type="ECO:0000313" key="1">
    <source>
        <dbReference type="EMBL" id="CAF1079148.1"/>
    </source>
</evidence>
<keyword evidence="2" id="KW-1185">Reference proteome</keyword>
<comment type="caution">
    <text evidence="1">The sequence shown here is derived from an EMBL/GenBank/DDBJ whole genome shotgun (WGS) entry which is preliminary data.</text>
</comment>
<protein>
    <submittedName>
        <fullName evidence="1">Uncharacterized protein</fullName>
    </submittedName>
</protein>
<organism evidence="1 2">
    <name type="scientific">Brachionus calyciflorus</name>
    <dbReference type="NCBI Taxonomy" id="104777"/>
    <lineage>
        <taxon>Eukaryota</taxon>
        <taxon>Metazoa</taxon>
        <taxon>Spiralia</taxon>
        <taxon>Gnathifera</taxon>
        <taxon>Rotifera</taxon>
        <taxon>Eurotatoria</taxon>
        <taxon>Monogononta</taxon>
        <taxon>Pseudotrocha</taxon>
        <taxon>Ploima</taxon>
        <taxon>Brachionidae</taxon>
        <taxon>Brachionus</taxon>
    </lineage>
</organism>
<reference evidence="1" key="1">
    <citation type="submission" date="2021-02" db="EMBL/GenBank/DDBJ databases">
        <authorList>
            <person name="Nowell W R."/>
        </authorList>
    </citation>
    <scope>NUCLEOTIDE SEQUENCE</scope>
    <source>
        <strain evidence="1">Ploen Becks lab</strain>
    </source>
</reference>
<dbReference type="AlphaFoldDB" id="A0A814MGD4"/>
<dbReference type="EMBL" id="CAJNOC010006492">
    <property type="protein sequence ID" value="CAF1079148.1"/>
    <property type="molecule type" value="Genomic_DNA"/>
</dbReference>